<feature type="binding site" evidence="9">
    <location>
        <position position="48"/>
    </location>
    <ligand>
        <name>ATP</name>
        <dbReference type="ChEBI" id="CHEBI:30616"/>
    </ligand>
</feature>
<feature type="binding site" evidence="9">
    <location>
        <position position="49"/>
    </location>
    <ligand>
        <name>ATP</name>
        <dbReference type="ChEBI" id="CHEBI:30616"/>
    </ligand>
</feature>
<dbReference type="Pfam" id="PF05496">
    <property type="entry name" value="RuvB_N"/>
    <property type="match status" value="1"/>
</dbReference>
<dbReference type="Pfam" id="PF05491">
    <property type="entry name" value="WHD_RuvB"/>
    <property type="match status" value="1"/>
</dbReference>
<keyword evidence="2 9" id="KW-0547">Nucleotide-binding</keyword>
<comment type="subcellular location">
    <subcellularLocation>
        <location evidence="9">Cytoplasm</location>
    </subcellularLocation>
</comment>
<organism evidence="11 12">
    <name type="scientific">Mycoplasma yeatsii</name>
    <dbReference type="NCBI Taxonomy" id="51365"/>
    <lineage>
        <taxon>Bacteria</taxon>
        <taxon>Bacillati</taxon>
        <taxon>Mycoplasmatota</taxon>
        <taxon>Mollicutes</taxon>
        <taxon>Mycoplasmataceae</taxon>
        <taxon>Mycoplasma</taxon>
    </lineage>
</organism>
<dbReference type="NCBIfam" id="TIGR00635">
    <property type="entry name" value="ruvB"/>
    <property type="match status" value="1"/>
</dbReference>
<dbReference type="GO" id="GO:0003678">
    <property type="term" value="F:DNA helicase activity"/>
    <property type="evidence" value="ECO:0007669"/>
    <property type="project" value="UniProtKB-EC"/>
</dbReference>
<dbReference type="Gene3D" id="1.10.10.10">
    <property type="entry name" value="Winged helix-like DNA-binding domain superfamily/Winged helix DNA-binding domain"/>
    <property type="match status" value="1"/>
</dbReference>
<comment type="catalytic activity">
    <reaction evidence="9">
        <text>ATP + H2O = ADP + phosphate + H(+)</text>
        <dbReference type="Rhea" id="RHEA:13065"/>
        <dbReference type="ChEBI" id="CHEBI:15377"/>
        <dbReference type="ChEBI" id="CHEBI:15378"/>
        <dbReference type="ChEBI" id="CHEBI:30616"/>
        <dbReference type="ChEBI" id="CHEBI:43474"/>
        <dbReference type="ChEBI" id="CHEBI:456216"/>
    </reaction>
</comment>
<evidence type="ECO:0000313" key="12">
    <source>
        <dbReference type="Proteomes" id="UP001236620"/>
    </source>
</evidence>
<evidence type="ECO:0000256" key="4">
    <source>
        <dbReference type="ARBA" id="ARBA00022801"/>
    </source>
</evidence>
<keyword evidence="11" id="KW-0347">Helicase</keyword>
<evidence type="ECO:0000256" key="7">
    <source>
        <dbReference type="ARBA" id="ARBA00023172"/>
    </source>
</evidence>
<keyword evidence="1 9" id="KW-0963">Cytoplasm</keyword>
<dbReference type="RefSeq" id="WP_307445426.1">
    <property type="nucleotide sequence ID" value="NZ_JAUSWP010000008.1"/>
</dbReference>
<keyword evidence="12" id="KW-1185">Reference proteome</keyword>
<feature type="binding site" evidence="9">
    <location>
        <position position="200"/>
    </location>
    <ligand>
        <name>ATP</name>
        <dbReference type="ChEBI" id="CHEBI:30616"/>
    </ligand>
</feature>
<dbReference type="InterPro" id="IPR027417">
    <property type="entry name" value="P-loop_NTPase"/>
</dbReference>
<keyword evidence="6 9" id="KW-0238">DNA-binding</keyword>
<feature type="binding site" evidence="9">
    <location>
        <position position="48"/>
    </location>
    <ligand>
        <name>Mg(2+)</name>
        <dbReference type="ChEBI" id="CHEBI:18420"/>
    </ligand>
</feature>
<feature type="binding site" evidence="9">
    <location>
        <position position="47"/>
    </location>
    <ligand>
        <name>ATP</name>
        <dbReference type="ChEBI" id="CHEBI:30616"/>
    </ligand>
</feature>
<dbReference type="HAMAP" id="MF_00016">
    <property type="entry name" value="DNA_HJ_migration_RuvB"/>
    <property type="match status" value="1"/>
</dbReference>
<dbReference type="Gene3D" id="3.40.50.300">
    <property type="entry name" value="P-loop containing nucleotide triphosphate hydrolases"/>
    <property type="match status" value="1"/>
</dbReference>
<dbReference type="InterPro" id="IPR036390">
    <property type="entry name" value="WH_DNA-bd_sf"/>
</dbReference>
<dbReference type="Gene3D" id="1.10.8.60">
    <property type="match status" value="1"/>
</dbReference>
<feature type="region of interest" description="Small ATPAse domain (RuvB-S)" evidence="9">
    <location>
        <begin position="164"/>
        <end position="234"/>
    </location>
</feature>
<evidence type="ECO:0000313" key="11">
    <source>
        <dbReference type="EMBL" id="MDQ0568064.1"/>
    </source>
</evidence>
<sequence length="310" mass="35932">MFRPETWDEYIGQNHIIDNLKVFLKSAKKQNKVVDHIFLYGPSGYGKTSLAYLLSKQLKTNIRILNGPNLQKSSDIISVLTSIKEKEIVFIDEIHAVNKEVLEIIYPVLEENKLNIIIGKDYNSKVVNIDLPKFTLISATTEINKIPIPLLNRFSINFTLSEYSIDDMSKIVELYCNKLNLKLDKETYLYISSYCRQTPRIAINLIKRIYDHIVVENPKQVDIKYIDSVFKKLGVFQLGLTSTEIKYLEMISKNKRMGLENIAHILNTTPVIISNNIEPFLIRQNLIIRTFKGREITLKGTEYIKKVKCW</sequence>
<evidence type="ECO:0000256" key="6">
    <source>
        <dbReference type="ARBA" id="ARBA00023125"/>
    </source>
</evidence>
<feature type="binding site" evidence="9">
    <location>
        <position position="294"/>
    </location>
    <ligand>
        <name>DNA</name>
        <dbReference type="ChEBI" id="CHEBI:16991"/>
    </ligand>
</feature>
<evidence type="ECO:0000256" key="8">
    <source>
        <dbReference type="ARBA" id="ARBA00023204"/>
    </source>
</evidence>
<feature type="binding site" evidence="9">
    <location>
        <position position="153"/>
    </location>
    <ligand>
        <name>ATP</name>
        <dbReference type="ChEBI" id="CHEBI:30616"/>
    </ligand>
</feature>
<evidence type="ECO:0000256" key="9">
    <source>
        <dbReference type="HAMAP-Rule" id="MF_00016"/>
    </source>
</evidence>
<keyword evidence="4 9" id="KW-0378">Hydrolase</keyword>
<feature type="binding site" evidence="9">
    <location>
        <position position="163"/>
    </location>
    <ligand>
        <name>ATP</name>
        <dbReference type="ChEBI" id="CHEBI:30616"/>
    </ligand>
</feature>
<dbReference type="PANTHER" id="PTHR42848">
    <property type="match status" value="1"/>
</dbReference>
<feature type="binding site" evidence="9">
    <location>
        <position position="44"/>
    </location>
    <ligand>
        <name>ATP</name>
        <dbReference type="ChEBI" id="CHEBI:30616"/>
    </ligand>
</feature>
<evidence type="ECO:0000256" key="3">
    <source>
        <dbReference type="ARBA" id="ARBA00022763"/>
    </source>
</evidence>
<dbReference type="EC" id="3.6.4.-" evidence="9"/>
<feature type="region of interest" description="Head domain (RuvB-H)" evidence="9">
    <location>
        <begin position="237"/>
        <end position="310"/>
    </location>
</feature>
<name>A0ABU0NGN9_9MOLU</name>
<evidence type="ECO:0000256" key="1">
    <source>
        <dbReference type="ARBA" id="ARBA00022490"/>
    </source>
</evidence>
<dbReference type="NCBIfam" id="NF000868">
    <property type="entry name" value="PRK00080.1"/>
    <property type="match status" value="1"/>
</dbReference>
<comment type="subunit">
    <text evidence="9">Homohexamer. Forms an RuvA(8)-RuvB(12)-Holliday junction (HJ) complex. HJ DNA is sandwiched between 2 RuvA tetramers; dsDNA enters through RuvA and exits via RuvB. An RuvB hexamer assembles on each DNA strand where it exits the tetramer. Each RuvB hexamer is contacted by two RuvA subunits (via domain III) on 2 adjacent RuvB subunits; this complex drives branch migration. In the full resolvosome a probable DNA-RuvA(4)-RuvB(12)-RuvC(2) complex forms which resolves the HJ.</text>
</comment>
<comment type="caution">
    <text evidence="9">Lacks conserved residue(s) required for the propagation of feature annotation.</text>
</comment>
<comment type="similarity">
    <text evidence="9">Belongs to the RuvB family.</text>
</comment>
<comment type="caution">
    <text evidence="11">The sequence shown here is derived from an EMBL/GenBank/DDBJ whole genome shotgun (WGS) entry which is preliminary data.</text>
</comment>
<dbReference type="EMBL" id="JAUSWP010000008">
    <property type="protein sequence ID" value="MDQ0568064.1"/>
    <property type="molecule type" value="Genomic_DNA"/>
</dbReference>
<evidence type="ECO:0000259" key="10">
    <source>
        <dbReference type="SMART" id="SM00382"/>
    </source>
</evidence>
<feature type="binding site" evidence="9">
    <location>
        <position position="289"/>
    </location>
    <ligand>
        <name>DNA</name>
        <dbReference type="ChEBI" id="CHEBI:16991"/>
    </ligand>
</feature>
<dbReference type="GO" id="GO:0016787">
    <property type="term" value="F:hydrolase activity"/>
    <property type="evidence" value="ECO:0007669"/>
    <property type="project" value="UniProtKB-KW"/>
</dbReference>
<feature type="binding site" evidence="9">
    <location>
        <position position="3"/>
    </location>
    <ligand>
        <name>ATP</name>
        <dbReference type="ChEBI" id="CHEBI:30616"/>
    </ligand>
</feature>
<dbReference type="InterPro" id="IPR008823">
    <property type="entry name" value="RuvB_wg_C"/>
</dbReference>
<evidence type="ECO:0000256" key="2">
    <source>
        <dbReference type="ARBA" id="ARBA00022741"/>
    </source>
</evidence>
<dbReference type="InterPro" id="IPR041445">
    <property type="entry name" value="AAA_lid_4"/>
</dbReference>
<dbReference type="InterPro" id="IPR003593">
    <property type="entry name" value="AAA+_ATPase"/>
</dbReference>
<protein>
    <recommendedName>
        <fullName evidence="9">Holliday junction branch migration complex subunit RuvB</fullName>
        <ecNumber evidence="9">3.6.4.-</ecNumber>
    </recommendedName>
</protein>
<dbReference type="SMART" id="SM00382">
    <property type="entry name" value="AAA"/>
    <property type="match status" value="1"/>
</dbReference>
<keyword evidence="7 9" id="KW-0233">DNA recombination</keyword>
<evidence type="ECO:0000256" key="5">
    <source>
        <dbReference type="ARBA" id="ARBA00022840"/>
    </source>
</evidence>
<proteinExistence type="inferred from homology"/>
<comment type="domain">
    <text evidence="9">Has 3 domains, the large (RuvB-L) and small ATPase (RuvB-S) domains and the C-terminal head (RuvB-H) domain. The head domain binds DNA, while the ATPase domains jointly bind ATP, ADP or are empty depending on the state of the subunit in the translocation cycle. During a single DNA translocation step the structure of each domain remains the same, but their relative positions change.</text>
</comment>
<feature type="domain" description="AAA+ ATPase" evidence="10">
    <location>
        <begin position="33"/>
        <end position="162"/>
    </location>
</feature>
<dbReference type="SUPFAM" id="SSF52540">
    <property type="entry name" value="P-loop containing nucleoside triphosphate hydrolases"/>
    <property type="match status" value="1"/>
</dbReference>
<dbReference type="CDD" id="cd00009">
    <property type="entry name" value="AAA"/>
    <property type="match status" value="1"/>
</dbReference>
<dbReference type="Pfam" id="PF17864">
    <property type="entry name" value="AAA_lid_4"/>
    <property type="match status" value="1"/>
</dbReference>
<comment type="function">
    <text evidence="9">The RuvA-RuvB-RuvC complex processes Holliday junction (HJ) DNA during genetic recombination and DNA repair, while the RuvA-RuvB complex plays an important role in the rescue of blocked DNA replication forks via replication fork reversal (RFR). RuvA specifically binds to HJ cruciform DNA, conferring on it an open structure. The RuvB hexamer acts as an ATP-dependent pump, pulling dsDNA into and through the RuvAB complex. RuvB forms 2 homohexamers on either side of HJ DNA bound by 1 or 2 RuvA tetramers; 4 subunits per hexamer contact DNA at a time. Coordinated motions by a converter formed by DNA-disengaged RuvB subunits stimulates ATP hydrolysis and nucleotide exchange. Immobilization of the converter enables RuvB to convert the ATP-contained energy into a lever motion, pulling 2 nucleotides of DNA out of the RuvA tetramer per ATP hydrolyzed, thus driving DNA branch migration. The RuvB motors rotate together with the DNA substrate, which together with the progressing nucleotide cycle form the mechanistic basis for DNA recombination by continuous HJ branch migration. Branch migration allows RuvC to scan DNA until it finds its consensus sequence, where it cleaves and resolves cruciform DNA.</text>
</comment>
<dbReference type="Proteomes" id="UP001236620">
    <property type="component" value="Unassembled WGS sequence"/>
</dbReference>
<dbReference type="InterPro" id="IPR004605">
    <property type="entry name" value="DNA_helicase_Holl-junc_RuvB"/>
</dbReference>
<dbReference type="InterPro" id="IPR036388">
    <property type="entry name" value="WH-like_DNA-bd_sf"/>
</dbReference>
<keyword evidence="5 9" id="KW-0067">ATP-binding</keyword>
<dbReference type="SUPFAM" id="SSF46785">
    <property type="entry name" value="Winged helix' DNA-binding domain"/>
    <property type="match status" value="1"/>
</dbReference>
<keyword evidence="3 9" id="KW-0227">DNA damage</keyword>
<dbReference type="PANTHER" id="PTHR42848:SF1">
    <property type="entry name" value="HOLLIDAY JUNCTION BRANCH MIGRATION COMPLEX SUBUNIT RUVB"/>
    <property type="match status" value="1"/>
</dbReference>
<dbReference type="InterPro" id="IPR008824">
    <property type="entry name" value="RuvB-like_N"/>
</dbReference>
<gene>
    <name evidence="9" type="primary">ruvB</name>
    <name evidence="11" type="ORF">J2Z63_000713</name>
</gene>
<accession>A0ABU0NGN9</accession>
<reference evidence="11" key="1">
    <citation type="submission" date="2023-07" db="EMBL/GenBank/DDBJ databases">
        <title>Genomic Encyclopedia of Type Strains, Phase IV (KMG-IV): sequencing the most valuable type-strain genomes for metagenomic binning, comparative biology and taxonomic classification.</title>
        <authorList>
            <person name="Goeker M."/>
        </authorList>
    </citation>
    <scope>NUCLEOTIDE SEQUENCE [LARGE SCALE GENOMIC DNA]</scope>
    <source>
        <strain evidence="11">DSM 22019</strain>
    </source>
</reference>
<keyword evidence="8 9" id="KW-0234">DNA repair</keyword>